<keyword evidence="3" id="KW-1185">Reference proteome</keyword>
<dbReference type="AlphaFoldDB" id="A0A844DDR0"/>
<feature type="region of interest" description="Disordered" evidence="1">
    <location>
        <begin position="1"/>
        <end position="20"/>
    </location>
</feature>
<proteinExistence type="predicted"/>
<name>A0A844DDR0_9BURK</name>
<evidence type="ECO:0000313" key="3">
    <source>
        <dbReference type="Proteomes" id="UP000439986"/>
    </source>
</evidence>
<dbReference type="Proteomes" id="UP000439986">
    <property type="component" value="Unassembled WGS sequence"/>
</dbReference>
<protein>
    <submittedName>
        <fullName evidence="2">Uncharacterized protein</fullName>
    </submittedName>
</protein>
<organism evidence="2 3">
    <name type="scientific">Duganella aquatilis</name>
    <dbReference type="NCBI Taxonomy" id="2666082"/>
    <lineage>
        <taxon>Bacteria</taxon>
        <taxon>Pseudomonadati</taxon>
        <taxon>Pseudomonadota</taxon>
        <taxon>Betaproteobacteria</taxon>
        <taxon>Burkholderiales</taxon>
        <taxon>Oxalobacteraceae</taxon>
        <taxon>Telluria group</taxon>
        <taxon>Duganella</taxon>
    </lineage>
</organism>
<dbReference type="EMBL" id="WKJL01000019">
    <property type="protein sequence ID" value="MRW86776.1"/>
    <property type="molecule type" value="Genomic_DNA"/>
</dbReference>
<gene>
    <name evidence="2" type="ORF">GJ698_22145</name>
</gene>
<evidence type="ECO:0000256" key="1">
    <source>
        <dbReference type="SAM" id="MobiDB-lite"/>
    </source>
</evidence>
<sequence>MAVTQPPNIDAPPVAPQRKDRNTFAGRVDAFLTWLITAVAQFLALAANVFNNAQEAYNSAAQALASADAAAAAAKTATLTANAAMFDPAFAYGQGQAAIAPANLQVYRRKSAGVSVADPSTDPNNWQRAINDPFGAVDALNITGDTALTLNSRNVLRVAATIKNTSLRLPVATSINNANGTYLIKNIGAYPLALRDSAGTLLAVLPGGGASGIFACEDFSTVAGTWLVMVPENIGAIATGAATFWATAVCNWISVSAIPGVADKALIAWCAGGNMYAAIASRSGATMVSVGAPVTLGAGNASTNNGSMCVAMSATAAFVASPNPATAAYGLYALSLNVVTNTVTVGYSLANAYGAVPTAFIDPQPQVLDATRAAWLVAFSNTVYLMLAQHNGSAVPAFSVQALNELNGAASAAIAHVGNGNLMLVGAAGGSLNSTAGTAITSLGVRSWGSQNVIDLSSGASNLMFSQGNNRAAVISGISGTSAGSRDKTFTVVSSGGAPNMPSGHRHFPSGSVSGSNSYLASAVVGTTYCLFGSTYSARGHGMRLMRYANDALFEFAYSWPDDMPHVASNFMSWRVAGVGGQFAIAASLDASGYPQVVLLEVCKV</sequence>
<evidence type="ECO:0000313" key="2">
    <source>
        <dbReference type="EMBL" id="MRW86776.1"/>
    </source>
</evidence>
<accession>A0A844DDR0</accession>
<reference evidence="2 3" key="1">
    <citation type="submission" date="2019-11" db="EMBL/GenBank/DDBJ databases">
        <title>Novel species isolated from a subtropical stream in China.</title>
        <authorList>
            <person name="Lu H."/>
        </authorList>
    </citation>
    <scope>NUCLEOTIDE SEQUENCE [LARGE SCALE GENOMIC DNA]</scope>
    <source>
        <strain evidence="2 3">FT26W</strain>
    </source>
</reference>
<dbReference type="RefSeq" id="WP_154360032.1">
    <property type="nucleotide sequence ID" value="NZ_WKJL01000019.1"/>
</dbReference>
<comment type="caution">
    <text evidence="2">The sequence shown here is derived from an EMBL/GenBank/DDBJ whole genome shotgun (WGS) entry which is preliminary data.</text>
</comment>